<accession>A0A0J1BA21</accession>
<evidence type="ECO:0000313" key="2">
    <source>
        <dbReference type="Proteomes" id="UP000036367"/>
    </source>
</evidence>
<dbReference type="AlphaFoldDB" id="A0A0J1BA21"/>
<sequence>MALVSLGRSPDDTRPPAGGMGFLFAFETLCFCRESACFYE</sequence>
<comment type="caution">
    <text evidence="1">The sequence shown here is derived from an EMBL/GenBank/DDBJ whole genome shotgun (WGS) entry which is preliminary data.</text>
</comment>
<reference evidence="1" key="1">
    <citation type="submission" date="2015-05" db="EMBL/GenBank/DDBJ databases">
        <title>Permanent draft genome of Rhodopirellula islandicus K833.</title>
        <authorList>
            <person name="Kizina J."/>
            <person name="Richter M."/>
            <person name="Glockner F.O."/>
            <person name="Harder J."/>
        </authorList>
    </citation>
    <scope>NUCLEOTIDE SEQUENCE [LARGE SCALE GENOMIC DNA]</scope>
    <source>
        <strain evidence="1">K833</strain>
    </source>
</reference>
<name>A0A0J1BA21_RHOIS</name>
<dbReference type="PATRIC" id="fig|595434.4.peg.4234"/>
<dbReference type="STRING" id="595434.RISK_004462"/>
<dbReference type="EMBL" id="LECT01000036">
    <property type="protein sequence ID" value="KLU03565.1"/>
    <property type="molecule type" value="Genomic_DNA"/>
</dbReference>
<gene>
    <name evidence="1" type="ORF">RISK_004462</name>
</gene>
<organism evidence="1 2">
    <name type="scientific">Rhodopirellula islandica</name>
    <dbReference type="NCBI Taxonomy" id="595434"/>
    <lineage>
        <taxon>Bacteria</taxon>
        <taxon>Pseudomonadati</taxon>
        <taxon>Planctomycetota</taxon>
        <taxon>Planctomycetia</taxon>
        <taxon>Pirellulales</taxon>
        <taxon>Pirellulaceae</taxon>
        <taxon>Rhodopirellula</taxon>
    </lineage>
</organism>
<dbReference type="Proteomes" id="UP000036367">
    <property type="component" value="Unassembled WGS sequence"/>
</dbReference>
<evidence type="ECO:0000313" key="1">
    <source>
        <dbReference type="EMBL" id="KLU03565.1"/>
    </source>
</evidence>
<protein>
    <submittedName>
        <fullName evidence="1">Uncharacterized protein</fullName>
    </submittedName>
</protein>
<keyword evidence="2" id="KW-1185">Reference proteome</keyword>
<proteinExistence type="predicted"/>